<evidence type="ECO:0000256" key="4">
    <source>
        <dbReference type="ARBA" id="ARBA00009982"/>
    </source>
</evidence>
<dbReference type="Pfam" id="PF00291">
    <property type="entry name" value="PALP"/>
    <property type="match status" value="1"/>
</dbReference>
<dbReference type="InterPro" id="IPR006653">
    <property type="entry name" value="Trp_synth_b_CS"/>
</dbReference>
<dbReference type="HAMAP" id="MF_00133">
    <property type="entry name" value="Trp_synth_beta"/>
    <property type="match status" value="1"/>
</dbReference>
<dbReference type="EMBL" id="JAPVES010000030">
    <property type="protein sequence ID" value="MCZ3372246.1"/>
    <property type="molecule type" value="Genomic_DNA"/>
</dbReference>
<evidence type="ECO:0000256" key="10">
    <source>
        <dbReference type="ARBA" id="ARBA00023239"/>
    </source>
</evidence>
<feature type="domain" description="Tryptophan synthase beta chain-like PALP" evidence="13">
    <location>
        <begin position="51"/>
        <end position="373"/>
    </location>
</feature>
<keyword evidence="8 12" id="KW-0663">Pyridoxal phosphate</keyword>
<dbReference type="AlphaFoldDB" id="A0A9E5A362"/>
<keyword evidence="16" id="KW-1185">Reference proteome</keyword>
<dbReference type="PROSITE" id="PS00168">
    <property type="entry name" value="TRP_SYNTHASE_BETA"/>
    <property type="match status" value="1"/>
</dbReference>
<dbReference type="InterPro" id="IPR001926">
    <property type="entry name" value="TrpB-like_PALP"/>
</dbReference>
<sequence>MISDGKFGKYGGIFVPELLIPALEELEKAFLKYKDDKEFNAELEYYLREFAGRPTPLYYAENLSEKLGCKIYLKREDLLHTGAHKINNTLGQGLLAKYMGKERLIAETGAGQHGIATATVASLFGMPADIYMGSVDVARQKLNVFRMEISGAKVIPVESGAKTLKDAMNEAMRDWITNVENTHYLLGSTAGPHPYPTMVKHFQTVIGKETKKDILEKEGELPDAVIACVGGGSNSLGIFSEFIDHKEVELVGAEGGGDGLEGKHGATLSAGTEGVLHGSLSFVLQDDYGQISEAHSISAGLDYPGVGPEHSYLKVTGRAQYGPITDEEAFRAFKLLSKYEGIIPALESSHAVAMAEKYAKENPGKTIVVNLSGRGDKDVNIIADYMGVKL</sequence>
<evidence type="ECO:0000256" key="7">
    <source>
        <dbReference type="ARBA" id="ARBA00022822"/>
    </source>
</evidence>
<dbReference type="NCBIfam" id="TIGR00263">
    <property type="entry name" value="trpB"/>
    <property type="match status" value="1"/>
</dbReference>
<reference evidence="15" key="1">
    <citation type="submission" date="2022-12" db="EMBL/GenBank/DDBJ databases">
        <title>Reclassification of two methanogenic archaea species isolated from the Kolyma lowland permafrost.</title>
        <authorList>
            <person name="Trubitsyn V.E."/>
            <person name="Rivkina E.M."/>
            <person name="Shcherbakova V.A."/>
        </authorList>
    </citation>
    <scope>NUCLEOTIDE SEQUENCE</scope>
    <source>
        <strain evidence="14">M2</strain>
        <strain evidence="15">MK4</strain>
    </source>
</reference>
<comment type="subunit">
    <text evidence="5 12">Tetramer of two alpha and two beta chains.</text>
</comment>
<dbReference type="FunFam" id="3.40.50.1100:FF:000001">
    <property type="entry name" value="Tryptophan synthase beta chain"/>
    <property type="match status" value="1"/>
</dbReference>
<dbReference type="Proteomes" id="UP001068021">
    <property type="component" value="Unassembled WGS sequence"/>
</dbReference>
<dbReference type="PANTHER" id="PTHR48077">
    <property type="entry name" value="TRYPTOPHAN SYNTHASE-RELATED"/>
    <property type="match status" value="1"/>
</dbReference>
<keyword evidence="10 12" id="KW-0456">Lyase</keyword>
<comment type="similarity">
    <text evidence="4 12">Belongs to the TrpB family.</text>
</comment>
<evidence type="ECO:0000259" key="13">
    <source>
        <dbReference type="Pfam" id="PF00291"/>
    </source>
</evidence>
<evidence type="ECO:0000256" key="5">
    <source>
        <dbReference type="ARBA" id="ARBA00011270"/>
    </source>
</evidence>
<keyword evidence="9 12" id="KW-0057">Aromatic amino acid biosynthesis</keyword>
<dbReference type="CDD" id="cd06446">
    <property type="entry name" value="Trp-synth_B"/>
    <property type="match status" value="1"/>
</dbReference>
<protein>
    <recommendedName>
        <fullName evidence="12">Tryptophan synthase beta chain</fullName>
        <ecNumber evidence="12">4.2.1.20</ecNumber>
    </recommendedName>
</protein>
<evidence type="ECO:0000256" key="3">
    <source>
        <dbReference type="ARBA" id="ARBA00004733"/>
    </source>
</evidence>
<dbReference type="InterPro" id="IPR006654">
    <property type="entry name" value="Trp_synth_beta"/>
</dbReference>
<evidence type="ECO:0000313" key="16">
    <source>
        <dbReference type="Proteomes" id="UP001068021"/>
    </source>
</evidence>
<evidence type="ECO:0000256" key="11">
    <source>
        <dbReference type="ARBA" id="ARBA00049047"/>
    </source>
</evidence>
<dbReference type="EC" id="4.2.1.20" evidence="12"/>
<name>A0A9E5A362_9EURY</name>
<evidence type="ECO:0000256" key="6">
    <source>
        <dbReference type="ARBA" id="ARBA00022605"/>
    </source>
</evidence>
<dbReference type="RefSeq" id="WP_048081277.1">
    <property type="nucleotide sequence ID" value="NZ_JAPVER010000018.1"/>
</dbReference>
<accession>A0A9E5A362</accession>
<comment type="cofactor">
    <cofactor evidence="1 12">
        <name>pyridoxal 5'-phosphate</name>
        <dbReference type="ChEBI" id="CHEBI:597326"/>
    </cofactor>
</comment>
<dbReference type="GO" id="GO:0005737">
    <property type="term" value="C:cytoplasm"/>
    <property type="evidence" value="ECO:0007669"/>
    <property type="project" value="TreeGrafter"/>
</dbReference>
<evidence type="ECO:0000256" key="8">
    <source>
        <dbReference type="ARBA" id="ARBA00022898"/>
    </source>
</evidence>
<dbReference type="InterPro" id="IPR036052">
    <property type="entry name" value="TrpB-like_PALP_sf"/>
</dbReference>
<dbReference type="GO" id="GO:0004834">
    <property type="term" value="F:tryptophan synthase activity"/>
    <property type="evidence" value="ECO:0007669"/>
    <property type="project" value="UniProtKB-UniRule"/>
</dbReference>
<evidence type="ECO:0000313" key="15">
    <source>
        <dbReference type="EMBL" id="MCZ3372246.1"/>
    </source>
</evidence>
<dbReference type="PANTHER" id="PTHR48077:SF3">
    <property type="entry name" value="TRYPTOPHAN SYNTHASE"/>
    <property type="match status" value="1"/>
</dbReference>
<evidence type="ECO:0000256" key="2">
    <source>
        <dbReference type="ARBA" id="ARBA00002786"/>
    </source>
</evidence>
<proteinExistence type="inferred from homology"/>
<comment type="catalytic activity">
    <reaction evidence="11 12">
        <text>(1S,2R)-1-C-(indol-3-yl)glycerol 3-phosphate + L-serine = D-glyceraldehyde 3-phosphate + L-tryptophan + H2O</text>
        <dbReference type="Rhea" id="RHEA:10532"/>
        <dbReference type="ChEBI" id="CHEBI:15377"/>
        <dbReference type="ChEBI" id="CHEBI:33384"/>
        <dbReference type="ChEBI" id="CHEBI:57912"/>
        <dbReference type="ChEBI" id="CHEBI:58866"/>
        <dbReference type="ChEBI" id="CHEBI:59776"/>
        <dbReference type="EC" id="4.2.1.20"/>
    </reaction>
</comment>
<comment type="caution">
    <text evidence="15">The sequence shown here is derived from an EMBL/GenBank/DDBJ whole genome shotgun (WGS) entry which is preliminary data.</text>
</comment>
<evidence type="ECO:0000256" key="12">
    <source>
        <dbReference type="HAMAP-Rule" id="MF_00133"/>
    </source>
</evidence>
<dbReference type="Gene3D" id="3.40.50.1100">
    <property type="match status" value="2"/>
</dbReference>
<evidence type="ECO:0000256" key="1">
    <source>
        <dbReference type="ARBA" id="ARBA00001933"/>
    </source>
</evidence>
<keyword evidence="6 12" id="KW-0028">Amino-acid biosynthesis</keyword>
<feature type="modified residue" description="N6-(pyridoxal phosphate)lysine" evidence="12">
    <location>
        <position position="85"/>
    </location>
</feature>
<dbReference type="FunFam" id="3.40.50.1100:FF:000004">
    <property type="entry name" value="Tryptophan synthase beta chain"/>
    <property type="match status" value="1"/>
</dbReference>
<dbReference type="EMBL" id="JAPVER010000018">
    <property type="protein sequence ID" value="MCZ3364493.1"/>
    <property type="molecule type" value="Genomic_DNA"/>
</dbReference>
<evidence type="ECO:0000313" key="14">
    <source>
        <dbReference type="EMBL" id="MCZ3364493.1"/>
    </source>
</evidence>
<keyword evidence="7 12" id="KW-0822">Tryptophan biosynthesis</keyword>
<dbReference type="PIRSF" id="PIRSF001413">
    <property type="entry name" value="Trp_syn_beta"/>
    <property type="match status" value="1"/>
</dbReference>
<dbReference type="SUPFAM" id="SSF53686">
    <property type="entry name" value="Tryptophan synthase beta subunit-like PLP-dependent enzymes"/>
    <property type="match status" value="1"/>
</dbReference>
<dbReference type="Proteomes" id="UP001074446">
    <property type="component" value="Unassembled WGS sequence"/>
</dbReference>
<gene>
    <name evidence="12 15" type="primary">trpB</name>
    <name evidence="15" type="ORF">O3H35_06335</name>
    <name evidence="14" type="ORF">O3H54_01225</name>
</gene>
<organism evidence="15">
    <name type="scientific">Methanobacterium veterum</name>
    <dbReference type="NCBI Taxonomy" id="408577"/>
    <lineage>
        <taxon>Archaea</taxon>
        <taxon>Methanobacteriati</taxon>
        <taxon>Methanobacteriota</taxon>
        <taxon>Methanomada group</taxon>
        <taxon>Methanobacteria</taxon>
        <taxon>Methanobacteriales</taxon>
        <taxon>Methanobacteriaceae</taxon>
        <taxon>Methanobacterium</taxon>
    </lineage>
</organism>
<dbReference type="InterPro" id="IPR023026">
    <property type="entry name" value="Trp_synth_beta/beta-like"/>
</dbReference>
<evidence type="ECO:0000256" key="9">
    <source>
        <dbReference type="ARBA" id="ARBA00023141"/>
    </source>
</evidence>
<comment type="function">
    <text evidence="2 12">The beta subunit is responsible for the synthesis of L-tryptophan from indole and L-serine.</text>
</comment>
<comment type="pathway">
    <text evidence="3 12">Amino-acid biosynthesis; L-tryptophan biosynthesis; L-tryptophan from chorismate: step 5/5.</text>
</comment>